<dbReference type="EMBL" id="BPLF01000001">
    <property type="protein sequence ID" value="GIX62328.1"/>
    <property type="molecule type" value="Genomic_DNA"/>
</dbReference>
<feature type="compositionally biased region" description="Low complexity" evidence="2">
    <location>
        <begin position="235"/>
        <end position="244"/>
    </location>
</feature>
<accession>A0AAV4LRE6</accession>
<organism evidence="3 4">
    <name type="scientific">Babesia caballi</name>
    <dbReference type="NCBI Taxonomy" id="5871"/>
    <lineage>
        <taxon>Eukaryota</taxon>
        <taxon>Sar</taxon>
        <taxon>Alveolata</taxon>
        <taxon>Apicomplexa</taxon>
        <taxon>Aconoidasida</taxon>
        <taxon>Piroplasmida</taxon>
        <taxon>Babesiidae</taxon>
        <taxon>Babesia</taxon>
    </lineage>
</organism>
<evidence type="ECO:0000256" key="2">
    <source>
        <dbReference type="SAM" id="MobiDB-lite"/>
    </source>
</evidence>
<proteinExistence type="predicted"/>
<keyword evidence="3" id="KW-0647">Proteasome</keyword>
<feature type="compositionally biased region" description="Polar residues" evidence="2">
    <location>
        <begin position="94"/>
        <end position="106"/>
    </location>
</feature>
<dbReference type="RefSeq" id="XP_067714397.1">
    <property type="nucleotide sequence ID" value="XM_067858296.1"/>
</dbReference>
<comment type="caution">
    <text evidence="3">The sequence shown here is derived from an EMBL/GenBank/DDBJ whole genome shotgun (WGS) entry which is preliminary data.</text>
</comment>
<dbReference type="AlphaFoldDB" id="A0AAV4LRE6"/>
<keyword evidence="1" id="KW-0175">Coiled coil</keyword>
<dbReference type="Proteomes" id="UP001497744">
    <property type="component" value="Unassembled WGS sequence"/>
</dbReference>
<evidence type="ECO:0000313" key="3">
    <source>
        <dbReference type="EMBL" id="GIX62328.1"/>
    </source>
</evidence>
<reference evidence="3 4" key="1">
    <citation type="submission" date="2021-06" db="EMBL/GenBank/DDBJ databases">
        <title>Genome sequence of Babesia caballi.</title>
        <authorList>
            <person name="Yamagishi J."/>
            <person name="Kidaka T."/>
            <person name="Ochi A."/>
        </authorList>
    </citation>
    <scope>NUCLEOTIDE SEQUENCE [LARGE SCALE GENOMIC DNA]</scope>
    <source>
        <strain evidence="3">USDA-D6B2</strain>
    </source>
</reference>
<dbReference type="GO" id="GO:0000502">
    <property type="term" value="C:proteasome complex"/>
    <property type="evidence" value="ECO:0007669"/>
    <property type="project" value="UniProtKB-KW"/>
</dbReference>
<feature type="region of interest" description="Disordered" evidence="2">
    <location>
        <begin position="85"/>
        <end position="106"/>
    </location>
</feature>
<dbReference type="GeneID" id="94193809"/>
<sequence>MRSTWLNLRKAVNEINNFTHLLYSESDEEATARATQPENGQHFNEESRLVVDQHSPGTATSDVHRGNNHNALETAEQRMRMINSLGERGGGTLGSTEPAASSGVSKTTRPISFNEFDFSREGSVNVTANEAVDTASSVAISCRLYILYKLCCNLETLWGEIEDRVRESTGSSMFVPPMRRPQAWQRCQSVHNDHTEKLLGWLERSLHTMGLLSRVVGIEHARVLEGTSLLESVSESESVTASAGRPPESEVAYEPKEENSGEYMRLIRYIAKIQDDHNRRVEKLQATQDAALLKATKATELEKQVSCVGKVVQKRQVEQLKEQNAQLEAQLAEQRKEIKYLTDSLLNANTVKTQLIQKNEQLIASNQRLLMTKSEFIDKDTVSKMIQQYYEQDRTGGQRREDIIKLLESMLGIEPPAQLQEKPARPDVRTLANQFIDFLEERAQ</sequence>
<protein>
    <submittedName>
        <fullName evidence="3">Proteasome-activating nucleotidase, putative</fullName>
    </submittedName>
</protein>
<feature type="region of interest" description="Disordered" evidence="2">
    <location>
        <begin position="235"/>
        <end position="257"/>
    </location>
</feature>
<keyword evidence="4" id="KW-1185">Reference proteome</keyword>
<name>A0AAV4LRE6_BABCB</name>
<feature type="coiled-coil region" evidence="1">
    <location>
        <begin position="310"/>
        <end position="344"/>
    </location>
</feature>
<gene>
    <name evidence="3" type="ORF">BcabD6B2_17630</name>
</gene>
<evidence type="ECO:0000256" key="1">
    <source>
        <dbReference type="SAM" id="Coils"/>
    </source>
</evidence>
<evidence type="ECO:0000313" key="4">
    <source>
        <dbReference type="Proteomes" id="UP001497744"/>
    </source>
</evidence>